<organism evidence="1 2">
    <name type="scientific">Bacteroides fragilis str. S36L11</name>
    <dbReference type="NCBI Taxonomy" id="1339327"/>
    <lineage>
        <taxon>Bacteria</taxon>
        <taxon>Pseudomonadati</taxon>
        <taxon>Bacteroidota</taxon>
        <taxon>Bacteroidia</taxon>
        <taxon>Bacteroidales</taxon>
        <taxon>Bacteroidaceae</taxon>
        <taxon>Bacteroides</taxon>
    </lineage>
</organism>
<proteinExistence type="predicted"/>
<evidence type="ECO:0000313" key="1">
    <source>
        <dbReference type="EMBL" id="EXZ30844.1"/>
    </source>
</evidence>
<dbReference type="Proteomes" id="UP000022082">
    <property type="component" value="Unassembled WGS sequence"/>
</dbReference>
<comment type="caution">
    <text evidence="1">The sequence shown here is derived from an EMBL/GenBank/DDBJ whole genome shotgun (WGS) entry which is preliminary data.</text>
</comment>
<name>A0A015Z7J1_BACFG</name>
<gene>
    <name evidence="1" type="ORF">M136_5431</name>
</gene>
<dbReference type="EMBL" id="JGDJ01000116">
    <property type="protein sequence ID" value="EXZ30844.1"/>
    <property type="molecule type" value="Genomic_DNA"/>
</dbReference>
<dbReference type="AlphaFoldDB" id="A0A015Z7J1"/>
<evidence type="ECO:0000313" key="2">
    <source>
        <dbReference type="Proteomes" id="UP000022082"/>
    </source>
</evidence>
<sequence>MKTTVKVYLRDEQGNEDYFITPINLSEQEAHKYYLGNIFNMGCETDHMMKCYKVETIKSSN</sequence>
<accession>A0A015Z7J1</accession>
<protein>
    <submittedName>
        <fullName evidence="1">Uncharacterized protein</fullName>
    </submittedName>
</protein>
<reference evidence="1 2" key="1">
    <citation type="submission" date="2014-02" db="EMBL/GenBank/DDBJ databases">
        <authorList>
            <person name="Sears C."/>
            <person name="Carroll K."/>
            <person name="Sack B.R."/>
            <person name="Qadri F."/>
            <person name="Myers L.L."/>
            <person name="Chung G.-T."/>
            <person name="Escheverria P."/>
            <person name="Fraser C.M."/>
            <person name="Sadzewicz L."/>
            <person name="Shefchek K.A."/>
            <person name="Tallon L."/>
            <person name="Das S.P."/>
            <person name="Daugherty S."/>
            <person name="Mongodin E.F."/>
        </authorList>
    </citation>
    <scope>NUCLEOTIDE SEQUENCE [LARGE SCALE GENOMIC DNA]</scope>
    <source>
        <strain evidence="1 2">S36L11</strain>
    </source>
</reference>